<keyword evidence="1" id="KW-0732">Signal</keyword>
<reference evidence="2" key="1">
    <citation type="submission" date="2020-01" db="EMBL/GenBank/DDBJ databases">
        <authorList>
            <person name="Meier V. D."/>
            <person name="Meier V D."/>
        </authorList>
    </citation>
    <scope>NUCLEOTIDE SEQUENCE</scope>
    <source>
        <strain evidence="2">HLG_WM_MAG_07</strain>
    </source>
</reference>
<sequence>MKILTLIIAYLLISAPSYALPGEVDPAFSGTAASYAKNKARLRALRSEGMDSYGLLDDSSGCNINIGNVEVDDSFQAPDEIVVIIEGDVIQANNCR</sequence>
<gene>
    <name evidence="2" type="ORF">HELGO_WM38104</name>
</gene>
<evidence type="ECO:0000256" key="1">
    <source>
        <dbReference type="SAM" id="SignalP"/>
    </source>
</evidence>
<organism evidence="2">
    <name type="scientific">uncultured Thiotrichaceae bacterium</name>
    <dbReference type="NCBI Taxonomy" id="298394"/>
    <lineage>
        <taxon>Bacteria</taxon>
        <taxon>Pseudomonadati</taxon>
        <taxon>Pseudomonadota</taxon>
        <taxon>Gammaproteobacteria</taxon>
        <taxon>Thiotrichales</taxon>
        <taxon>Thiotrichaceae</taxon>
        <taxon>environmental samples</taxon>
    </lineage>
</organism>
<feature type="chain" id="PRO_5028104458" evidence="1">
    <location>
        <begin position="20"/>
        <end position="96"/>
    </location>
</feature>
<evidence type="ECO:0000313" key="2">
    <source>
        <dbReference type="EMBL" id="CAA6812866.1"/>
    </source>
</evidence>
<protein>
    <submittedName>
        <fullName evidence="2">Uncharacterized protein</fullName>
    </submittedName>
</protein>
<name>A0A6S6T8Y2_9GAMM</name>
<accession>A0A6S6T8Y2</accession>
<dbReference type="EMBL" id="CACVAY010000057">
    <property type="protein sequence ID" value="CAA6812866.1"/>
    <property type="molecule type" value="Genomic_DNA"/>
</dbReference>
<dbReference type="AlphaFoldDB" id="A0A6S6T8Y2"/>
<proteinExistence type="predicted"/>
<feature type="signal peptide" evidence="1">
    <location>
        <begin position="1"/>
        <end position="19"/>
    </location>
</feature>